<dbReference type="PROSITE" id="PS01159">
    <property type="entry name" value="WW_DOMAIN_1"/>
    <property type="match status" value="1"/>
</dbReference>
<dbReference type="InterPro" id="IPR057553">
    <property type="entry name" value="SAC9_GBDL_2nd"/>
</dbReference>
<dbReference type="SUPFAM" id="SSF51045">
    <property type="entry name" value="WW domain"/>
    <property type="match status" value="1"/>
</dbReference>
<dbReference type="InterPro" id="IPR001202">
    <property type="entry name" value="WW_dom"/>
</dbReference>
<evidence type="ECO:0000313" key="5">
    <source>
        <dbReference type="Proteomes" id="UP000585474"/>
    </source>
</evidence>
<dbReference type="InterPro" id="IPR057555">
    <property type="entry name" value="SAC9_GBDL_1st"/>
</dbReference>
<dbReference type="OrthoDB" id="405996at2759"/>
<keyword evidence="1" id="KW-1133">Transmembrane helix</keyword>
<reference evidence="4 5" key="1">
    <citation type="submission" date="2019-07" db="EMBL/GenBank/DDBJ databases">
        <title>De Novo Assembly of kiwifruit Actinidia rufa.</title>
        <authorList>
            <person name="Sugita-Konishi S."/>
            <person name="Sato K."/>
            <person name="Mori E."/>
            <person name="Abe Y."/>
            <person name="Kisaki G."/>
            <person name="Hamano K."/>
            <person name="Suezawa K."/>
            <person name="Otani M."/>
            <person name="Fukuda T."/>
            <person name="Manabe T."/>
            <person name="Gomi K."/>
            <person name="Tabuchi M."/>
            <person name="Akimitsu K."/>
            <person name="Kataoka I."/>
        </authorList>
    </citation>
    <scope>NUCLEOTIDE SEQUENCE [LARGE SCALE GENOMIC DNA]</scope>
    <source>
        <strain evidence="5">cv. Fuchu</strain>
    </source>
</reference>
<dbReference type="Pfam" id="PF00397">
    <property type="entry name" value="WW"/>
    <property type="match status" value="1"/>
</dbReference>
<dbReference type="PROSITE" id="PS50275">
    <property type="entry name" value="SAC"/>
    <property type="match status" value="1"/>
</dbReference>
<feature type="domain" description="SAC" evidence="3">
    <location>
        <begin position="210"/>
        <end position="585"/>
    </location>
</feature>
<feature type="transmembrane region" description="Helical" evidence="1">
    <location>
        <begin position="144"/>
        <end position="164"/>
    </location>
</feature>
<dbReference type="Pfam" id="PF24791">
    <property type="entry name" value="SAC9_C8D"/>
    <property type="match status" value="1"/>
</dbReference>
<organism evidence="4 5">
    <name type="scientific">Actinidia rufa</name>
    <dbReference type="NCBI Taxonomy" id="165716"/>
    <lineage>
        <taxon>Eukaryota</taxon>
        <taxon>Viridiplantae</taxon>
        <taxon>Streptophyta</taxon>
        <taxon>Embryophyta</taxon>
        <taxon>Tracheophyta</taxon>
        <taxon>Spermatophyta</taxon>
        <taxon>Magnoliopsida</taxon>
        <taxon>eudicotyledons</taxon>
        <taxon>Gunneridae</taxon>
        <taxon>Pentapetalae</taxon>
        <taxon>asterids</taxon>
        <taxon>Ericales</taxon>
        <taxon>Actinidiaceae</taxon>
        <taxon>Actinidia</taxon>
    </lineage>
</organism>
<dbReference type="Pfam" id="PF02383">
    <property type="entry name" value="Syja_N"/>
    <property type="match status" value="1"/>
</dbReference>
<dbReference type="InterPro" id="IPR057557">
    <property type="entry name" value="SAC9_C8D"/>
</dbReference>
<dbReference type="Proteomes" id="UP000585474">
    <property type="component" value="Unassembled WGS sequence"/>
</dbReference>
<dbReference type="SMART" id="SM00456">
    <property type="entry name" value="WW"/>
    <property type="match status" value="1"/>
</dbReference>
<comment type="caution">
    <text evidence="4">The sequence shown here is derived from an EMBL/GenBank/DDBJ whole genome shotgun (WGS) entry which is preliminary data.</text>
</comment>
<keyword evidence="1" id="KW-0812">Transmembrane</keyword>
<sequence>MNSPALGGDSIEGGYILMQDILGLLQYKAKQILIYTRLGHTGDMLGHMGHGEMVVVTFIDDRGDDQGDARCFRDTSVVVVTLDTSEVYIVVSLSSRSDTQVIYVDPTTGALRYHGKLGYDVFASQNEALDYVTDGSKWLCKNIIYARAILGYAALGSFGLLLVATRVTPSIPTLPGGGCIYTVTESQWIKISLQNPLPQGKGELKNVQELTELDIDGKHYFSETRDVTRPFPSRMPLEQPDHEFVWNGWFSKPFKSIGLPQHCVILLQGFAECRSFGSLGQQEGVVALTARRSRLHPGTRYLARGLNSCSSTGNEVECEQLVWVPKRDGQSVPFNTYIWRRGTIPIWWGAELKITAAEAEIYVSDRDPYKGSPQYYKRLSDRYDTRNLDEAVGGNQKRNPLVPIVCINLLRNGEGKSESILVQHFEKSMNYIRSTGKLPYTRVHLINYDWHDSVKLKGEQQTIEGLWKLLKAPTGSVGICEGDYLPSRLRIKDCRGEIILIDNFEGAFCLRSHQNGVIRYNCADSLDRTNAASYFGSLQVFVEQCRRLGISLDSDLAFGYQSANNYGGYTAPLPPGWEKRSDAVTGKTYFIDHNTRTTTWNHPCPDKPWKRFDMTFEEFKRSTILAPVCQLADLFLLAGDIHATLYTGSKAMHSQILSIFSEEAGKFKQFSAAQNMKITLQRRYKNAVVDSSRQKQLEMFLGLRHFKHLPSVPVQPLHVPSRSSCLLKPVPNMFPTSDGGASLLSFKRKDLVWVCPQAADVIELFIYLGEPCHVCQLLLTISHGADDSTFPSTVDVRTGRSLDGLKLLVEGVSIPQCANGTNMLIPLPGPVSAEDMAVTGAGARLHSQDSSNLALLYDYEELEGELDFLTRVVALTFYPAVSGTTQLTLGEVEVLGVSLPWKGIFTNEGPGSRLFEIIDNLPTEHNPSQSDLDVNPFGDSALDVNPFGNSALSNEKVSSVAQPDASANLWVDLLTGDLPSESISQPVTGNSVHEEGGFLDFLDETVTEHLNDETNSKLISSQHRRHSDNGTQQYINCFKLLAGPNMPGKGKLTVLQSTFFVIYEIGKASPKSFKQLERLELCQLIGIDPAIIKSKCIDDGTMQAFWNIAGIGESCSDSMCQVRAEAGHMHPLLFRLQQLHNLCFCVLNARERFCKICAAGKGALLLESYNSREVSNYNGISSQGGSTHGSSADASSNRSTTMDGVICKQCCHDIVLDALTLDYIRVLISMRRSSRADNAAQKALDHVIRFFSKDCPPKRNQSYDEQETVGILRQLFQGEESLAEFPFASFLYAVETAAGSAPLLSLLAPLDCGLQHSYWKAPRNTSSVEFVIVLGDLSDVSGVVLLVSPCGYSMSDAPTVQIWASNKIQKEERSCIGKWDVRSLITSSSELCGSEKLGKGDTVPRHVKFAFRNPVRCRIIWITLCLQRFGSRSVNIEKDFNLLSLDENPFSQIDRRASFGGATENDPCLHAKRILVVGSPVRKDTGLTSPQASDLNLRSWLDRAPQLNRFKVPIEAERLMDNDLALEQYLSPASPLLAGFRLDEDRHISPAVLYIQVSAFQEPHNMITIAEYRLPEVKPGTLMYFDFPKRIQTRRISFRLLGDVAAFTDDPAEQEDSNSRTLPLAAGLSLSNRVKLYYHADPYELGKWASLSAV</sequence>
<dbReference type="PANTHER" id="PTHR46817">
    <property type="entry name" value="PHOSPHOINOSITIDE PHOSPHATASE SAC9-RELATED"/>
    <property type="match status" value="1"/>
</dbReference>
<dbReference type="GO" id="GO:0016791">
    <property type="term" value="F:phosphatase activity"/>
    <property type="evidence" value="ECO:0007669"/>
    <property type="project" value="InterPro"/>
</dbReference>
<dbReference type="Pfam" id="PF24790">
    <property type="entry name" value="SAC9_GBDL_1st"/>
    <property type="match status" value="1"/>
</dbReference>
<evidence type="ECO:0000259" key="3">
    <source>
        <dbReference type="PROSITE" id="PS50275"/>
    </source>
</evidence>
<protein>
    <submittedName>
        <fullName evidence="4">SacI homology domain-containing protein</fullName>
    </submittedName>
</protein>
<dbReference type="PANTHER" id="PTHR46817:SF1">
    <property type="entry name" value="SAC DOMAIN-CONTAINING PROTEIN"/>
    <property type="match status" value="1"/>
</dbReference>
<dbReference type="Pfam" id="PF24789">
    <property type="entry name" value="SAC9_GBDL_2nd"/>
    <property type="match status" value="1"/>
</dbReference>
<dbReference type="EMBL" id="BJWL01000001">
    <property type="protein sequence ID" value="GFY81292.1"/>
    <property type="molecule type" value="Genomic_DNA"/>
</dbReference>
<gene>
    <name evidence="4" type="ORF">Acr_01g0011010</name>
</gene>
<dbReference type="Gene3D" id="2.20.70.10">
    <property type="match status" value="1"/>
</dbReference>
<accession>A0A7J0E4T7</accession>
<evidence type="ECO:0000259" key="2">
    <source>
        <dbReference type="PROSITE" id="PS50020"/>
    </source>
</evidence>
<proteinExistence type="predicted"/>
<dbReference type="InterPro" id="IPR002013">
    <property type="entry name" value="SAC_dom"/>
</dbReference>
<feature type="domain" description="WW" evidence="2">
    <location>
        <begin position="571"/>
        <end position="605"/>
    </location>
</feature>
<dbReference type="InterPro" id="IPR057554">
    <property type="entry name" value="SAC9_C"/>
</dbReference>
<evidence type="ECO:0000256" key="1">
    <source>
        <dbReference type="SAM" id="Phobius"/>
    </source>
</evidence>
<dbReference type="InterPro" id="IPR036020">
    <property type="entry name" value="WW_dom_sf"/>
</dbReference>
<keyword evidence="1" id="KW-0472">Membrane</keyword>
<keyword evidence="5" id="KW-1185">Reference proteome</keyword>
<dbReference type="PROSITE" id="PS50020">
    <property type="entry name" value="WW_DOMAIN_2"/>
    <property type="match status" value="1"/>
</dbReference>
<dbReference type="CDD" id="cd00201">
    <property type="entry name" value="WW"/>
    <property type="match status" value="1"/>
</dbReference>
<dbReference type="Pfam" id="PF24765">
    <property type="entry name" value="SAC9_C"/>
    <property type="match status" value="2"/>
</dbReference>
<evidence type="ECO:0000313" key="4">
    <source>
        <dbReference type="EMBL" id="GFY81292.1"/>
    </source>
</evidence>
<name>A0A7J0E4T7_9ERIC</name>